<evidence type="ECO:0000256" key="2">
    <source>
        <dbReference type="ARBA" id="ARBA00009107"/>
    </source>
</evidence>
<evidence type="ECO:0000256" key="3">
    <source>
        <dbReference type="ARBA" id="ARBA00022473"/>
    </source>
</evidence>
<keyword evidence="6 7" id="KW-0539">Nucleus</keyword>
<protein>
    <submittedName>
        <fullName evidence="11">Similar to HOXB7: Homeobox protein Hox-B7 (Homo sapiens)</fullName>
    </submittedName>
</protein>
<feature type="compositionally biased region" description="Low complexity" evidence="9">
    <location>
        <begin position="100"/>
        <end position="112"/>
    </location>
</feature>
<dbReference type="InterPro" id="IPR020479">
    <property type="entry name" value="HD_metazoa"/>
</dbReference>
<evidence type="ECO:0000256" key="1">
    <source>
        <dbReference type="ARBA" id="ARBA00004123"/>
    </source>
</evidence>
<dbReference type="Proteomes" id="UP000786811">
    <property type="component" value="Unassembled WGS sequence"/>
</dbReference>
<dbReference type="EMBL" id="CAJNRD030001124">
    <property type="protein sequence ID" value="CAG5109256.1"/>
    <property type="molecule type" value="Genomic_DNA"/>
</dbReference>
<dbReference type="GO" id="GO:0000122">
    <property type="term" value="P:negative regulation of transcription by RNA polymerase II"/>
    <property type="evidence" value="ECO:0007669"/>
    <property type="project" value="TreeGrafter"/>
</dbReference>
<dbReference type="GO" id="GO:0000981">
    <property type="term" value="F:DNA-binding transcription factor activity, RNA polymerase II-specific"/>
    <property type="evidence" value="ECO:0007669"/>
    <property type="project" value="InterPro"/>
</dbReference>
<name>A0A8J2HUF9_COTCN</name>
<evidence type="ECO:0000256" key="9">
    <source>
        <dbReference type="SAM" id="MobiDB-lite"/>
    </source>
</evidence>
<keyword evidence="12" id="KW-1185">Reference proteome</keyword>
<dbReference type="Pfam" id="PF00046">
    <property type="entry name" value="Homeodomain"/>
    <property type="match status" value="1"/>
</dbReference>
<feature type="DNA-binding region" description="Homeobox" evidence="7">
    <location>
        <begin position="212"/>
        <end position="271"/>
    </location>
</feature>
<dbReference type="InterPro" id="IPR017970">
    <property type="entry name" value="Homeobox_CS"/>
</dbReference>
<dbReference type="GO" id="GO:0005634">
    <property type="term" value="C:nucleus"/>
    <property type="evidence" value="ECO:0007669"/>
    <property type="project" value="UniProtKB-SubCell"/>
</dbReference>
<dbReference type="CDD" id="cd00086">
    <property type="entry name" value="homeodomain"/>
    <property type="match status" value="1"/>
</dbReference>
<evidence type="ECO:0000256" key="8">
    <source>
        <dbReference type="RuleBase" id="RU000682"/>
    </source>
</evidence>
<comment type="similarity">
    <text evidence="2">Belongs to the Antp homeobox family.</text>
</comment>
<dbReference type="GO" id="GO:0000978">
    <property type="term" value="F:RNA polymerase II cis-regulatory region sequence-specific DNA binding"/>
    <property type="evidence" value="ECO:0007669"/>
    <property type="project" value="TreeGrafter"/>
</dbReference>
<comment type="caution">
    <text evidence="11">The sequence shown here is derived from an EMBL/GenBank/DDBJ whole genome shotgun (WGS) entry which is preliminary data.</text>
</comment>
<evidence type="ECO:0000313" key="12">
    <source>
        <dbReference type="Proteomes" id="UP000786811"/>
    </source>
</evidence>
<dbReference type="PROSITE" id="PS00027">
    <property type="entry name" value="HOMEOBOX_1"/>
    <property type="match status" value="1"/>
</dbReference>
<dbReference type="InterPro" id="IPR050296">
    <property type="entry name" value="Antp_homeobox"/>
</dbReference>
<dbReference type="PANTHER" id="PTHR45659:SF4">
    <property type="entry name" value="HOMEOBOX PROTEIN ABDOMINAL-A"/>
    <property type="match status" value="1"/>
</dbReference>
<evidence type="ECO:0000313" key="11">
    <source>
        <dbReference type="EMBL" id="CAG5109256.1"/>
    </source>
</evidence>
<organism evidence="11 12">
    <name type="scientific">Cotesia congregata</name>
    <name type="common">Parasitoid wasp</name>
    <name type="synonym">Apanteles congregatus</name>
    <dbReference type="NCBI Taxonomy" id="51543"/>
    <lineage>
        <taxon>Eukaryota</taxon>
        <taxon>Metazoa</taxon>
        <taxon>Ecdysozoa</taxon>
        <taxon>Arthropoda</taxon>
        <taxon>Hexapoda</taxon>
        <taxon>Insecta</taxon>
        <taxon>Pterygota</taxon>
        <taxon>Neoptera</taxon>
        <taxon>Endopterygota</taxon>
        <taxon>Hymenoptera</taxon>
        <taxon>Apocrita</taxon>
        <taxon>Ichneumonoidea</taxon>
        <taxon>Braconidae</taxon>
        <taxon>Microgastrinae</taxon>
        <taxon>Cotesia</taxon>
    </lineage>
</organism>
<dbReference type="InterPro" id="IPR001356">
    <property type="entry name" value="HD"/>
</dbReference>
<evidence type="ECO:0000256" key="7">
    <source>
        <dbReference type="PROSITE-ProRule" id="PRU00108"/>
    </source>
</evidence>
<dbReference type="PRINTS" id="PR00024">
    <property type="entry name" value="HOMEOBOX"/>
</dbReference>
<feature type="region of interest" description="Disordered" evidence="9">
    <location>
        <begin position="161"/>
        <end position="182"/>
    </location>
</feature>
<accession>A0A8J2HUF9</accession>
<keyword evidence="3" id="KW-0217">Developmental protein</keyword>
<dbReference type="Gene3D" id="1.10.10.60">
    <property type="entry name" value="Homeodomain-like"/>
    <property type="match status" value="1"/>
</dbReference>
<dbReference type="OrthoDB" id="6159439at2759"/>
<dbReference type="PROSITE" id="PS50071">
    <property type="entry name" value="HOMEOBOX_2"/>
    <property type="match status" value="1"/>
</dbReference>
<evidence type="ECO:0000256" key="5">
    <source>
        <dbReference type="ARBA" id="ARBA00023155"/>
    </source>
</evidence>
<keyword evidence="5 7" id="KW-0371">Homeobox</keyword>
<evidence type="ECO:0000256" key="4">
    <source>
        <dbReference type="ARBA" id="ARBA00023125"/>
    </source>
</evidence>
<feature type="region of interest" description="Disordered" evidence="9">
    <location>
        <begin position="348"/>
        <end position="368"/>
    </location>
</feature>
<feature type="region of interest" description="Disordered" evidence="9">
    <location>
        <begin position="85"/>
        <end position="130"/>
    </location>
</feature>
<dbReference type="SMART" id="SM00389">
    <property type="entry name" value="HOX"/>
    <property type="match status" value="1"/>
</dbReference>
<dbReference type="AlphaFoldDB" id="A0A8J2HUF9"/>
<dbReference type="InterPro" id="IPR009057">
    <property type="entry name" value="Homeodomain-like_sf"/>
</dbReference>
<evidence type="ECO:0000256" key="6">
    <source>
        <dbReference type="ARBA" id="ARBA00023242"/>
    </source>
</evidence>
<gene>
    <name evidence="11" type="ORF">HICCMSTLAB_LOCUS13892</name>
</gene>
<reference evidence="11" key="1">
    <citation type="submission" date="2021-04" db="EMBL/GenBank/DDBJ databases">
        <authorList>
            <person name="Chebbi M.A.C M."/>
        </authorList>
    </citation>
    <scope>NUCLEOTIDE SEQUENCE</scope>
</reference>
<proteinExistence type="inferred from homology"/>
<evidence type="ECO:0000259" key="10">
    <source>
        <dbReference type="PROSITE" id="PS50071"/>
    </source>
</evidence>
<dbReference type="GO" id="GO:0009952">
    <property type="term" value="P:anterior/posterior pattern specification"/>
    <property type="evidence" value="ECO:0007669"/>
    <property type="project" value="TreeGrafter"/>
</dbReference>
<dbReference type="PANTHER" id="PTHR45659">
    <property type="entry name" value="HOMEOBOX PROTEIN HOX"/>
    <property type="match status" value="1"/>
</dbReference>
<comment type="subcellular location">
    <subcellularLocation>
        <location evidence="1 7 8">Nucleus</location>
    </subcellularLocation>
</comment>
<feature type="compositionally biased region" description="Polar residues" evidence="9">
    <location>
        <begin position="113"/>
        <end position="130"/>
    </location>
</feature>
<sequence length="368" mass="42284">MTSSAYYPNTESGYWPYHPFDDASSAEAAHSMTPCQQVPQLYPSQQQNSLNFGINNNISSNVAPRPSLLETILKHGKEAVTGIYPHLGSKPNHGLHSSAYTPNTTSPYNSSSCSDRSSPTKIINSDTSSQEKFPLSQDLVKTEEKFKNCNYPSLVRDTENFKTNTDYDSDEDNKYEDSDIAHSPEDSKLLFNQQVDYPWMKSSYTDTNSMGQKRTRQTYTRFQTLELEKEFHYNKYLTRRRRNEIANTLCLTERQIKIWFQNRRMKAKKDCKTGFNLDSGYSEEIPPLKQCEPEKLPAIPSINTTPPIFHNVTQNHNGNSGPQPSINIHQHQLQGSYLSYHQYQQEHPYPSQEHFSYRGVDSYSEKLS</sequence>
<dbReference type="SUPFAM" id="SSF46689">
    <property type="entry name" value="Homeodomain-like"/>
    <property type="match status" value="1"/>
</dbReference>
<feature type="domain" description="Homeobox" evidence="10">
    <location>
        <begin position="210"/>
        <end position="270"/>
    </location>
</feature>
<keyword evidence="4 7" id="KW-0238">DNA-binding</keyword>